<keyword evidence="5 8" id="KW-1133">Transmembrane helix</keyword>
<name>A0ABQ6BTH2_9NEIS</name>
<evidence type="ECO:0000256" key="4">
    <source>
        <dbReference type="ARBA" id="ARBA00022692"/>
    </source>
</evidence>
<keyword evidence="3" id="KW-1003">Cell membrane</keyword>
<organism evidence="9 10">
    <name type="scientific">Chitiniphilus shinanonensis</name>
    <dbReference type="NCBI Taxonomy" id="553088"/>
    <lineage>
        <taxon>Bacteria</taxon>
        <taxon>Pseudomonadati</taxon>
        <taxon>Pseudomonadota</taxon>
        <taxon>Betaproteobacteria</taxon>
        <taxon>Neisseriales</taxon>
        <taxon>Chitinibacteraceae</taxon>
        <taxon>Chitiniphilus</taxon>
    </lineage>
</organism>
<evidence type="ECO:0000256" key="1">
    <source>
        <dbReference type="ARBA" id="ARBA00004162"/>
    </source>
</evidence>
<dbReference type="Proteomes" id="UP001156836">
    <property type="component" value="Unassembled WGS sequence"/>
</dbReference>
<evidence type="ECO:0000256" key="2">
    <source>
        <dbReference type="ARBA" id="ARBA00005811"/>
    </source>
</evidence>
<dbReference type="PANTHER" id="PTHR30558">
    <property type="entry name" value="EXBD MEMBRANE COMPONENT OF PMF-DRIVEN MACROMOLECULE IMPORT SYSTEM"/>
    <property type="match status" value="1"/>
</dbReference>
<dbReference type="Pfam" id="PF02472">
    <property type="entry name" value="ExbD"/>
    <property type="match status" value="1"/>
</dbReference>
<dbReference type="Gene3D" id="3.30.420.270">
    <property type="match status" value="1"/>
</dbReference>
<reference evidence="10" key="1">
    <citation type="journal article" date="2019" name="Int. J. Syst. Evol. Microbiol.">
        <title>The Global Catalogue of Microorganisms (GCM) 10K type strain sequencing project: providing services to taxonomists for standard genome sequencing and annotation.</title>
        <authorList>
            <consortium name="The Broad Institute Genomics Platform"/>
            <consortium name="The Broad Institute Genome Sequencing Center for Infectious Disease"/>
            <person name="Wu L."/>
            <person name="Ma J."/>
        </authorList>
    </citation>
    <scope>NUCLEOTIDE SEQUENCE [LARGE SCALE GENOMIC DNA]</scope>
    <source>
        <strain evidence="10">NBRC 104970</strain>
    </source>
</reference>
<evidence type="ECO:0000256" key="6">
    <source>
        <dbReference type="ARBA" id="ARBA00023136"/>
    </source>
</evidence>
<comment type="caution">
    <text evidence="9">The sequence shown here is derived from an EMBL/GenBank/DDBJ whole genome shotgun (WGS) entry which is preliminary data.</text>
</comment>
<proteinExistence type="inferred from homology"/>
<evidence type="ECO:0000256" key="5">
    <source>
        <dbReference type="ARBA" id="ARBA00022989"/>
    </source>
</evidence>
<keyword evidence="7" id="KW-0653">Protein transport</keyword>
<evidence type="ECO:0000256" key="7">
    <source>
        <dbReference type="RuleBase" id="RU003879"/>
    </source>
</evidence>
<keyword evidence="6 8" id="KW-0472">Membrane</keyword>
<keyword evidence="4 7" id="KW-0812">Transmembrane</keyword>
<protein>
    <submittedName>
        <fullName evidence="9">Biopolymer transporter ExbD</fullName>
    </submittedName>
</protein>
<evidence type="ECO:0000313" key="10">
    <source>
        <dbReference type="Proteomes" id="UP001156836"/>
    </source>
</evidence>
<dbReference type="PANTHER" id="PTHR30558:SF7">
    <property type="entry name" value="TOL-PAL SYSTEM PROTEIN TOLR"/>
    <property type="match status" value="1"/>
</dbReference>
<keyword evidence="7" id="KW-0813">Transport</keyword>
<dbReference type="EMBL" id="BSOZ01000041">
    <property type="protein sequence ID" value="GLS05305.1"/>
    <property type="molecule type" value="Genomic_DNA"/>
</dbReference>
<dbReference type="InterPro" id="IPR003400">
    <property type="entry name" value="ExbD"/>
</dbReference>
<comment type="subcellular location">
    <subcellularLocation>
        <location evidence="1">Cell membrane</location>
        <topology evidence="1">Single-pass membrane protein</topology>
    </subcellularLocation>
    <subcellularLocation>
        <location evidence="7">Cell membrane</location>
        <topology evidence="7">Single-pass type II membrane protein</topology>
    </subcellularLocation>
</comment>
<evidence type="ECO:0000256" key="8">
    <source>
        <dbReference type="SAM" id="Phobius"/>
    </source>
</evidence>
<evidence type="ECO:0000256" key="3">
    <source>
        <dbReference type="ARBA" id="ARBA00022475"/>
    </source>
</evidence>
<feature type="transmembrane region" description="Helical" evidence="8">
    <location>
        <begin position="20"/>
        <end position="40"/>
    </location>
</feature>
<comment type="similarity">
    <text evidence="2 7">Belongs to the ExbD/TolR family.</text>
</comment>
<evidence type="ECO:0000313" key="9">
    <source>
        <dbReference type="EMBL" id="GLS05305.1"/>
    </source>
</evidence>
<keyword evidence="10" id="KW-1185">Reference proteome</keyword>
<sequence length="139" mass="15264">MAFGSFDESGDEVMSEINMTPLVDVMLVLLIIFIITVPVISHQVKLDLPRAVNQPQELKPSHISLSIDPTGQRFWDGKPVDDATLDANLAEAAKKEPQPELHLAADRDVRYESVAQTMAAAQRAGLTKIGFVTDPKQLQ</sequence>
<accession>A0ABQ6BTH2</accession>
<gene>
    <name evidence="9" type="ORF">GCM10007860_24550</name>
</gene>